<name>A0A1T5KGE1_9BACT</name>
<feature type="region of interest" description="Disordered" evidence="1">
    <location>
        <begin position="1"/>
        <end position="57"/>
    </location>
</feature>
<evidence type="ECO:0000313" key="3">
    <source>
        <dbReference type="Proteomes" id="UP000190961"/>
    </source>
</evidence>
<dbReference type="AlphaFoldDB" id="A0A1T5KGE1"/>
<dbReference type="EMBL" id="FUZU01000001">
    <property type="protein sequence ID" value="SKC62569.1"/>
    <property type="molecule type" value="Genomic_DNA"/>
</dbReference>
<reference evidence="2 3" key="1">
    <citation type="submission" date="2017-02" db="EMBL/GenBank/DDBJ databases">
        <authorList>
            <person name="Peterson S.W."/>
        </authorList>
    </citation>
    <scope>NUCLEOTIDE SEQUENCE [LARGE SCALE GENOMIC DNA]</scope>
    <source>
        <strain evidence="2 3">DSM 25262</strain>
    </source>
</reference>
<evidence type="ECO:0000256" key="1">
    <source>
        <dbReference type="SAM" id="MobiDB-lite"/>
    </source>
</evidence>
<dbReference type="Proteomes" id="UP000190961">
    <property type="component" value="Unassembled WGS sequence"/>
</dbReference>
<sequence>MEQDKNKGTDSSAGVKTPNPPQIMHPNSPKEREEKKAPAEKSDDKKQSGNSTPKKIDFYFNDYIPVAILI</sequence>
<accession>A0A1T5KGE1</accession>
<dbReference type="RefSeq" id="WP_143785689.1">
    <property type="nucleotide sequence ID" value="NZ_FUZU01000001.1"/>
</dbReference>
<feature type="compositionally biased region" description="Basic and acidic residues" evidence="1">
    <location>
        <begin position="28"/>
        <end position="47"/>
    </location>
</feature>
<evidence type="ECO:0000313" key="2">
    <source>
        <dbReference type="EMBL" id="SKC62569.1"/>
    </source>
</evidence>
<organism evidence="2 3">
    <name type="scientific">Ohtaekwangia koreensis</name>
    <dbReference type="NCBI Taxonomy" id="688867"/>
    <lineage>
        <taxon>Bacteria</taxon>
        <taxon>Pseudomonadati</taxon>
        <taxon>Bacteroidota</taxon>
        <taxon>Cytophagia</taxon>
        <taxon>Cytophagales</taxon>
        <taxon>Fulvivirgaceae</taxon>
        <taxon>Ohtaekwangia</taxon>
    </lineage>
</organism>
<protein>
    <submittedName>
        <fullName evidence="2">Uncharacterized protein</fullName>
    </submittedName>
</protein>
<keyword evidence="3" id="KW-1185">Reference proteome</keyword>
<dbReference type="STRING" id="688867.SAMN05660236_2140"/>
<gene>
    <name evidence="2" type="ORF">SAMN05660236_2140</name>
</gene>
<proteinExistence type="predicted"/>